<proteinExistence type="predicted"/>
<feature type="region of interest" description="Disordered" evidence="1">
    <location>
        <begin position="100"/>
        <end position="136"/>
    </location>
</feature>
<evidence type="ECO:0000313" key="2">
    <source>
        <dbReference type="EMBL" id="VVE22462.1"/>
    </source>
</evidence>
<evidence type="ECO:0000256" key="1">
    <source>
        <dbReference type="SAM" id="MobiDB-lite"/>
    </source>
</evidence>
<gene>
    <name evidence="2" type="ORF">PCO31111_03230</name>
</gene>
<evidence type="ECO:0000313" key="3">
    <source>
        <dbReference type="Proteomes" id="UP000383971"/>
    </source>
</evidence>
<reference evidence="2 3" key="1">
    <citation type="submission" date="2019-08" db="EMBL/GenBank/DDBJ databases">
        <authorList>
            <person name="Peeters C."/>
        </authorList>
    </citation>
    <scope>NUCLEOTIDE SEQUENCE [LARGE SCALE GENOMIC DNA]</scope>
    <source>
        <strain evidence="2 3">LMG 31111</strain>
    </source>
</reference>
<protein>
    <recommendedName>
        <fullName evidence="4">Preprotein translocase subunit SecD</fullName>
    </recommendedName>
</protein>
<evidence type="ECO:0008006" key="4">
    <source>
        <dbReference type="Google" id="ProtNLM"/>
    </source>
</evidence>
<name>A0A5E4WCE9_9BURK</name>
<dbReference type="AlphaFoldDB" id="A0A5E4WCE9"/>
<accession>A0A5E4WCE9</accession>
<dbReference type="Proteomes" id="UP000383971">
    <property type="component" value="Unassembled WGS sequence"/>
</dbReference>
<organism evidence="2 3">
    <name type="scientific">Pandoraea communis</name>
    <dbReference type="NCBI Taxonomy" id="2508297"/>
    <lineage>
        <taxon>Bacteria</taxon>
        <taxon>Pseudomonadati</taxon>
        <taxon>Pseudomonadota</taxon>
        <taxon>Betaproteobacteria</taxon>
        <taxon>Burkholderiales</taxon>
        <taxon>Burkholderiaceae</taxon>
        <taxon>Pandoraea</taxon>
    </lineage>
</organism>
<sequence>MTVVLLQPRTSALTSLRAGGDRDFSGLRLARMLPRMKMLTRTKGTAVTNPSNLKTVRQTYAGKLAACHPGVRPCTCLGARLALAAAIAFAGLPAFAQSTPPGATPPTASAHAPAHRPGTAHTAPVSPAPPAVDTAERPVLPRLVAIATSDDDEIPRFSLFAARDIEQLGLQFPAQKGDTSSDTDVVITMSLREGATTRMRDFSRQHMNEPMTLIVDGVEMLTATIRSELGGKFQLQMPKEKARRLFQRVLAKAGPAT</sequence>
<keyword evidence="3" id="KW-1185">Reference proteome</keyword>
<feature type="compositionally biased region" description="Low complexity" evidence="1">
    <location>
        <begin position="100"/>
        <end position="117"/>
    </location>
</feature>
<dbReference type="EMBL" id="CABPSE010000011">
    <property type="protein sequence ID" value="VVE22462.1"/>
    <property type="molecule type" value="Genomic_DNA"/>
</dbReference>